<dbReference type="Proteomes" id="UP000248856">
    <property type="component" value="Unassembled WGS sequence"/>
</dbReference>
<organism evidence="2 3">
    <name type="scientific">Paracidovorax anthurii</name>
    <dbReference type="NCBI Taxonomy" id="78229"/>
    <lineage>
        <taxon>Bacteria</taxon>
        <taxon>Pseudomonadati</taxon>
        <taxon>Pseudomonadota</taxon>
        <taxon>Betaproteobacteria</taxon>
        <taxon>Burkholderiales</taxon>
        <taxon>Comamonadaceae</taxon>
        <taxon>Paracidovorax</taxon>
    </lineage>
</organism>
<name>A0A328ZGX9_9BURK</name>
<keyword evidence="3" id="KW-1185">Reference proteome</keyword>
<gene>
    <name evidence="2" type="ORF">AX018_100796</name>
</gene>
<feature type="compositionally biased region" description="Acidic residues" evidence="1">
    <location>
        <begin position="9"/>
        <end position="19"/>
    </location>
</feature>
<dbReference type="EMBL" id="QLTA01000007">
    <property type="protein sequence ID" value="RAR85161.1"/>
    <property type="molecule type" value="Genomic_DNA"/>
</dbReference>
<evidence type="ECO:0000256" key="1">
    <source>
        <dbReference type="SAM" id="MobiDB-lite"/>
    </source>
</evidence>
<feature type="region of interest" description="Disordered" evidence="1">
    <location>
        <begin position="1"/>
        <end position="116"/>
    </location>
</feature>
<feature type="compositionally biased region" description="Basic and acidic residues" evidence="1">
    <location>
        <begin position="27"/>
        <end position="58"/>
    </location>
</feature>
<reference evidence="2 3" key="1">
    <citation type="submission" date="2018-06" db="EMBL/GenBank/DDBJ databases">
        <title>Genomic Encyclopedia of Archaeal and Bacterial Type Strains, Phase II (KMG-II): from individual species to whole genera.</title>
        <authorList>
            <person name="Goeker M."/>
        </authorList>
    </citation>
    <scope>NUCLEOTIDE SEQUENCE [LARGE SCALE GENOMIC DNA]</scope>
    <source>
        <strain evidence="2 3">CFPB 3232</strain>
    </source>
</reference>
<sequence length="116" mass="12159">MRTPHATDPDTDPGIDPSDDPLAGLTRGDDINDRLNAEHDVSDGLDEISARPFDDPREGGPLNFDDGTDMGHPRGKTGRTGGTWAVEGGDSGDLDPPAEVLSDRNGPSDPDARRGG</sequence>
<proteinExistence type="predicted"/>
<dbReference type="OrthoDB" id="8811670at2"/>
<accession>A0A328ZGX9</accession>
<dbReference type="AlphaFoldDB" id="A0A328ZGX9"/>
<dbReference type="RefSeq" id="WP_111876324.1">
    <property type="nucleotide sequence ID" value="NZ_CBCSGC010000026.1"/>
</dbReference>
<evidence type="ECO:0000313" key="2">
    <source>
        <dbReference type="EMBL" id="RAR85161.1"/>
    </source>
</evidence>
<protein>
    <submittedName>
        <fullName evidence="2">Uncharacterized protein</fullName>
    </submittedName>
</protein>
<evidence type="ECO:0000313" key="3">
    <source>
        <dbReference type="Proteomes" id="UP000248856"/>
    </source>
</evidence>
<comment type="caution">
    <text evidence="2">The sequence shown here is derived from an EMBL/GenBank/DDBJ whole genome shotgun (WGS) entry which is preliminary data.</text>
</comment>